<dbReference type="InterPro" id="IPR058840">
    <property type="entry name" value="AAA_SelU"/>
</dbReference>
<dbReference type="PANTHER" id="PTHR30401">
    <property type="entry name" value="TRNA 2-SELENOURIDINE SYNTHASE"/>
    <property type="match status" value="1"/>
</dbReference>
<gene>
    <name evidence="3" type="primary">mnmH</name>
    <name evidence="3" type="ORF">RY831_27770</name>
</gene>
<dbReference type="PROSITE" id="PS00380">
    <property type="entry name" value="RHODANESE_1"/>
    <property type="match status" value="1"/>
</dbReference>
<dbReference type="GO" id="GO:0016740">
    <property type="term" value="F:transferase activity"/>
    <property type="evidence" value="ECO:0007669"/>
    <property type="project" value="UniProtKB-KW"/>
</dbReference>
<accession>A0ABU6JH06</accession>
<sequence length="347" mass="39400">MYDYKSFDLIIDARSPREFDEDHIPGAVNLPVVDNAEFAEVGTLHRTNPLAAYQLGARYSLENISRHIETHISRYGSKSRILVYCFRGGKRSKVWQDVLETIGYRVERVKGGWKAYRRWVNEQLAVAPSGFRYIVVSGPTGCGKTRLLAALQDNGAQVLDLEALATHRGSIIGAVPGKPQPTQKLFDSLLLARLRSFDPERPVWVESESKKIGQVQLPDALLNAMRAGMTVAVDAPMALRVQLLREDYAHFEDDPGSMIERLRYLRPLIGGEEFDRWESLATEKRVPELFERLMRHHYDPTYRRSILRNYPDIDASPKIMLDGLSLAELQPVAQELIARMEQPATQN</sequence>
<dbReference type="Pfam" id="PF26341">
    <property type="entry name" value="AAA_SelU"/>
    <property type="match status" value="1"/>
</dbReference>
<protein>
    <submittedName>
        <fullName evidence="3">tRNA 2-selenouridine(34) synthase MnmH</fullName>
        <ecNumber evidence="3">2.5.1.-</ecNumber>
    </submittedName>
</protein>
<dbReference type="Gene3D" id="3.40.250.10">
    <property type="entry name" value="Rhodanese-like domain"/>
    <property type="match status" value="1"/>
</dbReference>
<dbReference type="NCBIfam" id="TIGR03167">
    <property type="entry name" value="tRNA_sel_U_synt"/>
    <property type="match status" value="1"/>
</dbReference>
<evidence type="ECO:0000256" key="1">
    <source>
        <dbReference type="ARBA" id="ARBA00023266"/>
    </source>
</evidence>
<dbReference type="EC" id="2.5.1.-" evidence="3"/>
<feature type="domain" description="Rhodanese" evidence="2">
    <location>
        <begin position="9"/>
        <end position="122"/>
    </location>
</feature>
<dbReference type="SUPFAM" id="SSF52540">
    <property type="entry name" value="P-loop containing nucleoside triphosphate hydrolases"/>
    <property type="match status" value="1"/>
</dbReference>
<evidence type="ECO:0000313" key="3">
    <source>
        <dbReference type="EMBL" id="MEC4722962.1"/>
    </source>
</evidence>
<dbReference type="PROSITE" id="PS50206">
    <property type="entry name" value="RHODANESE_3"/>
    <property type="match status" value="1"/>
</dbReference>
<keyword evidence="1" id="KW-0711">Selenium</keyword>
<comment type="caution">
    <text evidence="3">The sequence shown here is derived from an EMBL/GenBank/DDBJ whole genome shotgun (WGS) entry which is preliminary data.</text>
</comment>
<dbReference type="SUPFAM" id="SSF52821">
    <property type="entry name" value="Rhodanese/Cell cycle control phosphatase"/>
    <property type="match status" value="1"/>
</dbReference>
<dbReference type="NCBIfam" id="NF008750">
    <property type="entry name" value="PRK11784.1-2"/>
    <property type="match status" value="1"/>
</dbReference>
<organism evidence="3 4">
    <name type="scientific">Noviherbaspirillum album</name>
    <dbReference type="NCBI Taxonomy" id="3080276"/>
    <lineage>
        <taxon>Bacteria</taxon>
        <taxon>Pseudomonadati</taxon>
        <taxon>Pseudomonadota</taxon>
        <taxon>Betaproteobacteria</taxon>
        <taxon>Burkholderiales</taxon>
        <taxon>Oxalobacteraceae</taxon>
        <taxon>Noviherbaspirillum</taxon>
    </lineage>
</organism>
<evidence type="ECO:0000259" key="2">
    <source>
        <dbReference type="PROSITE" id="PS50206"/>
    </source>
</evidence>
<evidence type="ECO:0000313" key="4">
    <source>
        <dbReference type="Proteomes" id="UP001352263"/>
    </source>
</evidence>
<reference evidence="3 4" key="1">
    <citation type="submission" date="2023-10" db="EMBL/GenBank/DDBJ databases">
        <title>Noviherbaspirillum sp. CPCC 100848 genome assembly.</title>
        <authorList>
            <person name="Li X.Y."/>
            <person name="Fang X.M."/>
        </authorList>
    </citation>
    <scope>NUCLEOTIDE SEQUENCE [LARGE SCALE GENOMIC DNA]</scope>
    <source>
        <strain evidence="3 4">CPCC 100848</strain>
    </source>
</reference>
<dbReference type="InterPro" id="IPR001763">
    <property type="entry name" value="Rhodanese-like_dom"/>
</dbReference>
<dbReference type="PANTHER" id="PTHR30401:SF0">
    <property type="entry name" value="TRNA 2-SELENOURIDINE SYNTHASE"/>
    <property type="match status" value="1"/>
</dbReference>
<dbReference type="InterPro" id="IPR036873">
    <property type="entry name" value="Rhodanese-like_dom_sf"/>
</dbReference>
<keyword evidence="4" id="KW-1185">Reference proteome</keyword>
<dbReference type="SMART" id="SM00450">
    <property type="entry name" value="RHOD"/>
    <property type="match status" value="1"/>
</dbReference>
<dbReference type="InterPro" id="IPR027417">
    <property type="entry name" value="P-loop_NTPase"/>
</dbReference>
<keyword evidence="3" id="KW-0808">Transferase</keyword>
<dbReference type="Proteomes" id="UP001352263">
    <property type="component" value="Unassembled WGS sequence"/>
</dbReference>
<dbReference type="InterPro" id="IPR017582">
    <property type="entry name" value="SelU"/>
</dbReference>
<dbReference type="EMBL" id="JAWIIV010000040">
    <property type="protein sequence ID" value="MEC4722962.1"/>
    <property type="molecule type" value="Genomic_DNA"/>
</dbReference>
<dbReference type="RefSeq" id="WP_326509588.1">
    <property type="nucleotide sequence ID" value="NZ_JAWIIV010000040.1"/>
</dbReference>
<dbReference type="NCBIfam" id="NF008752">
    <property type="entry name" value="PRK11784.1-4"/>
    <property type="match status" value="1"/>
</dbReference>
<dbReference type="InterPro" id="IPR001307">
    <property type="entry name" value="Thiosulphate_STrfase_CS"/>
</dbReference>
<name>A0ABU6JH06_9BURK</name>
<dbReference type="Pfam" id="PF00581">
    <property type="entry name" value="Rhodanese"/>
    <property type="match status" value="1"/>
</dbReference>
<proteinExistence type="predicted"/>